<dbReference type="PROSITE" id="PS51318">
    <property type="entry name" value="TAT"/>
    <property type="match status" value="1"/>
</dbReference>
<dbReference type="RefSeq" id="WP_143145668.1">
    <property type="nucleotide sequence ID" value="NZ_FPKU01000001.1"/>
</dbReference>
<dbReference type="AlphaFoldDB" id="A0A1K2HWE0"/>
<sequence>MRAMHSSGRRRFLAALSAVGVGAIAGLRPARAESAPCQISYNLGTEFNGEPNYLIEADKAQFTFLTPIAALGEEIVLYDGTWTEGRKSAQAAIKGELVRFENGTIGISTIALAFPITALLRDGNLYGVVQIAHDQDALIGLQLTSGDTSIGGFAFAKGSFDPNTTAQGFSGNAALTIYQALRSDLPFKAELMSGGVAYSAITVDTPSFTAFVDETVIAGMERMRERDATTPCAPSLNDIIFDDPDISCFLTTACCAVVGLRDDCWELQSLRRLRDGWMSGFAEGRADIARYYTEAPAVARRLMGSEAGRRQLLGLYWRVIVPAAALSRMGLNGPAYRLYRRMMRQLLPASVAA</sequence>
<gene>
    <name evidence="1" type="ORF">SAMN02983003_1020</name>
</gene>
<evidence type="ECO:0000313" key="2">
    <source>
        <dbReference type="Proteomes" id="UP000183447"/>
    </source>
</evidence>
<evidence type="ECO:0000313" key="1">
    <source>
        <dbReference type="EMBL" id="SFZ82338.1"/>
    </source>
</evidence>
<dbReference type="Proteomes" id="UP000183447">
    <property type="component" value="Unassembled WGS sequence"/>
</dbReference>
<accession>A0A1K2HWE0</accession>
<organism evidence="1 2">
    <name type="scientific">Devosia enhydra</name>
    <dbReference type="NCBI Taxonomy" id="665118"/>
    <lineage>
        <taxon>Bacteria</taxon>
        <taxon>Pseudomonadati</taxon>
        <taxon>Pseudomonadota</taxon>
        <taxon>Alphaproteobacteria</taxon>
        <taxon>Hyphomicrobiales</taxon>
        <taxon>Devosiaceae</taxon>
        <taxon>Devosia</taxon>
    </lineage>
</organism>
<keyword evidence="2" id="KW-1185">Reference proteome</keyword>
<dbReference type="EMBL" id="FPKU01000001">
    <property type="protein sequence ID" value="SFZ82338.1"/>
    <property type="molecule type" value="Genomic_DNA"/>
</dbReference>
<proteinExistence type="predicted"/>
<protein>
    <submittedName>
        <fullName evidence="1">Uncharacterized protein</fullName>
    </submittedName>
</protein>
<reference evidence="1 2" key="1">
    <citation type="submission" date="2016-11" db="EMBL/GenBank/DDBJ databases">
        <authorList>
            <person name="Jaros S."/>
            <person name="Januszkiewicz K."/>
            <person name="Wedrychowicz H."/>
        </authorList>
    </citation>
    <scope>NUCLEOTIDE SEQUENCE [LARGE SCALE GENOMIC DNA]</scope>
    <source>
        <strain evidence="1 2">ATCC 23634</strain>
    </source>
</reference>
<dbReference type="OrthoDB" id="583109at2"/>
<name>A0A1K2HWE0_9HYPH</name>
<dbReference type="InterPro" id="IPR006311">
    <property type="entry name" value="TAT_signal"/>
</dbReference>
<dbReference type="STRING" id="665118.SAMN02983003_1020"/>